<reference evidence="1" key="1">
    <citation type="submission" date="2019-04" db="EMBL/GenBank/DDBJ databases">
        <title>Genome assembly of Zosterops borbonicus 15179.</title>
        <authorList>
            <person name="Leroy T."/>
            <person name="Anselmetti Y."/>
            <person name="Tilak M.-K."/>
            <person name="Nabholz B."/>
        </authorList>
    </citation>
    <scope>NUCLEOTIDE SEQUENCE</scope>
    <source>
        <strain evidence="1">HGM_15179</strain>
        <tissue evidence="1">Muscle</tissue>
    </source>
</reference>
<dbReference type="EMBL" id="SWJQ01000265">
    <property type="protein sequence ID" value="TRZ17467.1"/>
    <property type="molecule type" value="Genomic_DNA"/>
</dbReference>
<evidence type="ECO:0000313" key="1">
    <source>
        <dbReference type="EMBL" id="TRZ17467.1"/>
    </source>
</evidence>
<sequence>MQRQLLGKHRSSSVEGLHEESMAFDGSWVLTGTQKGKCSTAQPIEVFSCLEKNSKFGGDEQEKIAE</sequence>
<gene>
    <name evidence="1" type="ORF">HGM15179_009629</name>
</gene>
<keyword evidence="2" id="KW-1185">Reference proteome</keyword>
<organism evidence="1 2">
    <name type="scientific">Zosterops borbonicus</name>
    <dbReference type="NCBI Taxonomy" id="364589"/>
    <lineage>
        <taxon>Eukaryota</taxon>
        <taxon>Metazoa</taxon>
        <taxon>Chordata</taxon>
        <taxon>Craniata</taxon>
        <taxon>Vertebrata</taxon>
        <taxon>Euteleostomi</taxon>
        <taxon>Archelosauria</taxon>
        <taxon>Archosauria</taxon>
        <taxon>Dinosauria</taxon>
        <taxon>Saurischia</taxon>
        <taxon>Theropoda</taxon>
        <taxon>Coelurosauria</taxon>
        <taxon>Aves</taxon>
        <taxon>Neognathae</taxon>
        <taxon>Neoaves</taxon>
        <taxon>Telluraves</taxon>
        <taxon>Australaves</taxon>
        <taxon>Passeriformes</taxon>
        <taxon>Sylvioidea</taxon>
        <taxon>Zosteropidae</taxon>
        <taxon>Zosterops</taxon>
    </lineage>
</organism>
<comment type="caution">
    <text evidence="1">The sequence shown here is derived from an EMBL/GenBank/DDBJ whole genome shotgun (WGS) entry which is preliminary data.</text>
</comment>
<proteinExistence type="predicted"/>
<accession>A0A8K1GG30</accession>
<protein>
    <submittedName>
        <fullName evidence="1">Uncharacterized protein</fullName>
    </submittedName>
</protein>
<evidence type="ECO:0000313" key="2">
    <source>
        <dbReference type="Proteomes" id="UP000796761"/>
    </source>
</evidence>
<dbReference type="AlphaFoldDB" id="A0A8K1GG30"/>
<name>A0A8K1GG30_9PASS</name>
<dbReference type="Proteomes" id="UP000796761">
    <property type="component" value="Unassembled WGS sequence"/>
</dbReference>